<dbReference type="AlphaFoldDB" id="A0A7R6TQB9"/>
<reference evidence="2" key="1">
    <citation type="submission" date="2020-01" db="EMBL/GenBank/DDBJ databases">
        <title>Phosphoaccumulans saitamaens gen. nov., sp. nov., a polyphosphate accumulating bacterium isolated from surface river water.</title>
        <authorList>
            <person name="Watanabe K."/>
            <person name="Suda W."/>
        </authorList>
    </citation>
    <scope>NUCLEOTIDE SEQUENCE [LARGE SCALE GENOMIC DNA]</scope>
    <source>
        <strain evidence="2">ICHIAU1</strain>
    </source>
</reference>
<keyword evidence="2" id="KW-1185">Reference proteome</keyword>
<accession>A0A7R6TQB9</accession>
<gene>
    <name evidence="1" type="ORF">ICHIAU1_14860</name>
</gene>
<evidence type="ECO:0000313" key="1">
    <source>
        <dbReference type="EMBL" id="BBU69203.1"/>
    </source>
</evidence>
<dbReference type="EMBL" id="AP022345">
    <property type="protein sequence ID" value="BBU69203.1"/>
    <property type="molecule type" value="Genomic_DNA"/>
</dbReference>
<sequence>MLAEDQDVYKKPWKKPEAKYPSIESVCFYKQLNITIEALMAEGWVTIDWLEDCGEAEIDQMLSRLKETNTHLCYRAINRTTGRMMDFA</sequence>
<organism evidence="1 2">
    <name type="scientific">Fluviibacter phosphoraccumulans</name>
    <dbReference type="NCBI Taxonomy" id="1751046"/>
    <lineage>
        <taxon>Bacteria</taxon>
        <taxon>Pseudomonadati</taxon>
        <taxon>Pseudomonadota</taxon>
        <taxon>Betaproteobacteria</taxon>
        <taxon>Rhodocyclales</taxon>
        <taxon>Fluviibacteraceae</taxon>
        <taxon>Fluviibacter</taxon>
    </lineage>
</organism>
<protein>
    <submittedName>
        <fullName evidence="1">Uncharacterized protein</fullName>
    </submittedName>
</protein>
<dbReference type="Proteomes" id="UP000463961">
    <property type="component" value="Chromosome"/>
</dbReference>
<evidence type="ECO:0000313" key="2">
    <source>
        <dbReference type="Proteomes" id="UP000463961"/>
    </source>
</evidence>
<name>A0A7R6TQB9_9RHOO</name>
<proteinExistence type="predicted"/>